<feature type="compositionally biased region" description="Low complexity" evidence="10">
    <location>
        <begin position="778"/>
        <end position="789"/>
    </location>
</feature>
<keyword evidence="7 11" id="KW-1133">Transmembrane helix</keyword>
<feature type="compositionally biased region" description="Basic and acidic residues" evidence="10">
    <location>
        <begin position="140"/>
        <end position="160"/>
    </location>
</feature>
<keyword evidence="4" id="KW-1003">Cell membrane</keyword>
<dbReference type="GO" id="GO:0005886">
    <property type="term" value="C:plasma membrane"/>
    <property type="evidence" value="ECO:0007669"/>
    <property type="project" value="UniProtKB-SubCell"/>
</dbReference>
<dbReference type="EMBL" id="JBHFFA010000007">
    <property type="protein sequence ID" value="KAL2613442.1"/>
    <property type="molecule type" value="Genomic_DNA"/>
</dbReference>
<evidence type="ECO:0000256" key="9">
    <source>
        <dbReference type="ARBA" id="ARBA00043939"/>
    </source>
</evidence>
<evidence type="ECO:0000256" key="2">
    <source>
        <dbReference type="ARBA" id="ARBA00009665"/>
    </source>
</evidence>
<evidence type="ECO:0000256" key="11">
    <source>
        <dbReference type="SAM" id="Phobius"/>
    </source>
</evidence>
<feature type="transmembrane region" description="Helical" evidence="11">
    <location>
        <begin position="649"/>
        <end position="671"/>
    </location>
</feature>
<sequence length="810" mass="93669">MVKFAKYLNVHMVPEWRPAYCNYKKLKKDLKRIKNQLGTGGARRQQSLRHVYNNRSNKVISVHHRSADLYGSKVDLVETEFLEPLNPVQAHNEKAFFGRLDHELNKVNEFYKGKEKEFMRHAEILDMQMHTLVELKEAAERRAVEPSADKPSEDAEDRKPLLNRRSSMDVMDSLPLTTEMLFQTVSNHRNLGSVLEKDELSTMLSSQLGEMPEANSNDLSSRRPPRPLGLTINALPIPLNEDVLVKVKSTAKDVMEKAEDAASFNAKIRHSDKMLHDAFIEFYRGLTLLKSYSMLNALAFTKILKKYDKVTERSAFVTYMGTVDNSYFHTSDRVNSLITWVESMFADHFANGDRHRARKSLRPRHAKAPHRITFFLGLFTGCSLALILAFIAVLHVLFESLSPKEQEAREIAYIQSVFPIFSMTALLLLHMYMYGWNVYLWRRTRINYAFIFEFAPGTELCYRKVLLVSTGLTVVLGMGLLGHITAQLNESPAVDLIPLGVVLTLLILLFCPLNICFRSSRAFFLNCMYRIICSPFYEVMLADFFLGDQLCSQVPLLRNIEYSLCYYVGGHFLTENGQVCLSNPTFKDISYIISVLPYWWRLMQCARRYRDEGSKAHIANGGKYLSAMLAVIVRTFYGRNENTFWTVSYIAISTIATFYQIYWDLVIDWGLLRKNSVNRWLRDQLILEDHHYIYFISMGINILLRFPWVLSVTHYQFGGLDPHITDFLLAALEIVRRGHWNFYRLENEHLNNVGHYRAVKTVPLPFDHKERCSEAYGSRKSSLPKSISSWRDREHRREVSNLPNGRSATK</sequence>
<evidence type="ECO:0000259" key="12">
    <source>
        <dbReference type="PROSITE" id="PS51380"/>
    </source>
</evidence>
<evidence type="ECO:0000256" key="4">
    <source>
        <dbReference type="ARBA" id="ARBA00022475"/>
    </source>
</evidence>
<keyword evidence="5" id="KW-0592">Phosphate transport</keyword>
<dbReference type="PANTHER" id="PTHR10783:SF103">
    <property type="entry name" value="SOLUTE CARRIER FAMILY 53 MEMBER 1"/>
    <property type="match status" value="1"/>
</dbReference>
<feature type="transmembrane region" description="Helical" evidence="11">
    <location>
        <begin position="372"/>
        <end position="398"/>
    </location>
</feature>
<dbReference type="PANTHER" id="PTHR10783">
    <property type="entry name" value="XENOTROPIC AND POLYTROPIC RETROVIRUS RECEPTOR 1-RELATED"/>
    <property type="match status" value="1"/>
</dbReference>
<feature type="compositionally biased region" description="Polar residues" evidence="10">
    <location>
        <begin position="801"/>
        <end position="810"/>
    </location>
</feature>
<evidence type="ECO:0000256" key="10">
    <source>
        <dbReference type="SAM" id="MobiDB-lite"/>
    </source>
</evidence>
<evidence type="ECO:0000313" key="14">
    <source>
        <dbReference type="EMBL" id="KAL2613442.1"/>
    </source>
</evidence>
<comment type="function">
    <text evidence="9">May transport inorganic phosphate (Pi).</text>
</comment>
<evidence type="ECO:0000256" key="3">
    <source>
        <dbReference type="ARBA" id="ARBA00022448"/>
    </source>
</evidence>
<dbReference type="CDD" id="cd14476">
    <property type="entry name" value="SPX_PHO1_like"/>
    <property type="match status" value="1"/>
</dbReference>
<reference evidence="14 15" key="1">
    <citation type="submission" date="2024-09" db="EMBL/GenBank/DDBJ databases">
        <title>Chromosome-scale assembly of Riccia fluitans.</title>
        <authorList>
            <person name="Paukszto L."/>
            <person name="Sawicki J."/>
            <person name="Karawczyk K."/>
            <person name="Piernik-Szablinska J."/>
            <person name="Szczecinska M."/>
            <person name="Mazdziarz M."/>
        </authorList>
    </citation>
    <scope>NUCLEOTIDE SEQUENCE [LARGE SCALE GENOMIC DNA]</scope>
    <source>
        <strain evidence="14">Rf_01</strain>
        <tissue evidence="14">Aerial parts of the thallus</tissue>
    </source>
</reference>
<keyword evidence="3" id="KW-0813">Transport</keyword>
<feature type="transmembrane region" description="Helical" evidence="11">
    <location>
        <begin position="496"/>
        <end position="517"/>
    </location>
</feature>
<evidence type="ECO:0000256" key="8">
    <source>
        <dbReference type="ARBA" id="ARBA00023136"/>
    </source>
</evidence>
<feature type="domain" description="EXS" evidence="12">
    <location>
        <begin position="581"/>
        <end position="776"/>
    </location>
</feature>
<gene>
    <name evidence="14" type="ORF">R1flu_025134</name>
</gene>
<feature type="region of interest" description="Disordered" evidence="10">
    <location>
        <begin position="140"/>
        <end position="166"/>
    </location>
</feature>
<dbReference type="PROSITE" id="PS51382">
    <property type="entry name" value="SPX"/>
    <property type="match status" value="1"/>
</dbReference>
<dbReference type="InterPro" id="IPR034092">
    <property type="entry name" value="PHO1_SPX"/>
</dbReference>
<feature type="domain" description="SPX" evidence="13">
    <location>
        <begin position="2"/>
        <end position="321"/>
    </location>
</feature>
<feature type="transmembrane region" description="Helical" evidence="11">
    <location>
        <begin position="692"/>
        <end position="710"/>
    </location>
</feature>
<evidence type="ECO:0000256" key="5">
    <source>
        <dbReference type="ARBA" id="ARBA00022592"/>
    </source>
</evidence>
<organism evidence="14 15">
    <name type="scientific">Riccia fluitans</name>
    <dbReference type="NCBI Taxonomy" id="41844"/>
    <lineage>
        <taxon>Eukaryota</taxon>
        <taxon>Viridiplantae</taxon>
        <taxon>Streptophyta</taxon>
        <taxon>Embryophyta</taxon>
        <taxon>Marchantiophyta</taxon>
        <taxon>Marchantiopsida</taxon>
        <taxon>Marchantiidae</taxon>
        <taxon>Marchantiales</taxon>
        <taxon>Ricciaceae</taxon>
        <taxon>Riccia</taxon>
    </lineage>
</organism>
<dbReference type="Pfam" id="PF03105">
    <property type="entry name" value="SPX"/>
    <property type="match status" value="1"/>
</dbReference>
<comment type="similarity">
    <text evidence="2">Belongs to the SYG1 (TC 2.A.94) family.</text>
</comment>
<evidence type="ECO:0008006" key="16">
    <source>
        <dbReference type="Google" id="ProtNLM"/>
    </source>
</evidence>
<evidence type="ECO:0000313" key="15">
    <source>
        <dbReference type="Proteomes" id="UP001605036"/>
    </source>
</evidence>
<comment type="subcellular location">
    <subcellularLocation>
        <location evidence="1">Cell membrane</location>
        <topology evidence="1">Multi-pass membrane protein</topology>
    </subcellularLocation>
</comment>
<keyword evidence="6 11" id="KW-0812">Transmembrane</keyword>
<feature type="region of interest" description="Disordered" evidence="10">
    <location>
        <begin position="777"/>
        <end position="810"/>
    </location>
</feature>
<proteinExistence type="inferred from homology"/>
<dbReference type="Pfam" id="PF03124">
    <property type="entry name" value="EXS"/>
    <property type="match status" value="1"/>
</dbReference>
<dbReference type="InterPro" id="IPR004342">
    <property type="entry name" value="EXS_C"/>
</dbReference>
<comment type="caution">
    <text evidence="14">The sequence shown here is derived from an EMBL/GenBank/DDBJ whole genome shotgun (WGS) entry which is preliminary data.</text>
</comment>
<dbReference type="Proteomes" id="UP001605036">
    <property type="component" value="Unassembled WGS sequence"/>
</dbReference>
<feature type="transmembrane region" description="Helical" evidence="11">
    <location>
        <begin position="461"/>
        <end position="484"/>
    </location>
</feature>
<protein>
    <recommendedName>
        <fullName evidence="16">Phosphate transporter PHO1</fullName>
    </recommendedName>
</protein>
<dbReference type="AlphaFoldDB" id="A0ABD1XWX3"/>
<evidence type="ECO:0000256" key="7">
    <source>
        <dbReference type="ARBA" id="ARBA00022989"/>
    </source>
</evidence>
<keyword evidence="8 11" id="KW-0472">Membrane</keyword>
<dbReference type="GO" id="GO:0006817">
    <property type="term" value="P:phosphate ion transport"/>
    <property type="evidence" value="ECO:0007669"/>
    <property type="project" value="UniProtKB-KW"/>
</dbReference>
<feature type="compositionally biased region" description="Basic and acidic residues" evidence="10">
    <location>
        <begin position="790"/>
        <end position="799"/>
    </location>
</feature>
<accession>A0ABD1XWX3</accession>
<dbReference type="InterPro" id="IPR004331">
    <property type="entry name" value="SPX_dom"/>
</dbReference>
<feature type="transmembrane region" description="Helical" evidence="11">
    <location>
        <begin position="418"/>
        <end position="440"/>
    </location>
</feature>
<evidence type="ECO:0000259" key="13">
    <source>
        <dbReference type="PROSITE" id="PS51382"/>
    </source>
</evidence>
<evidence type="ECO:0000256" key="6">
    <source>
        <dbReference type="ARBA" id="ARBA00022692"/>
    </source>
</evidence>
<keyword evidence="15" id="KW-1185">Reference proteome</keyword>
<dbReference type="PROSITE" id="PS51380">
    <property type="entry name" value="EXS"/>
    <property type="match status" value="1"/>
</dbReference>
<evidence type="ECO:0000256" key="1">
    <source>
        <dbReference type="ARBA" id="ARBA00004651"/>
    </source>
</evidence>
<name>A0ABD1XWX3_9MARC</name>